<dbReference type="AlphaFoldDB" id="Q2IYD6"/>
<evidence type="ECO:0000313" key="4">
    <source>
        <dbReference type="Proteomes" id="UP000008809"/>
    </source>
</evidence>
<protein>
    <submittedName>
        <fullName evidence="3">DegT/DnrJ/EryC1/StrS aminotransferase</fullName>
    </submittedName>
</protein>
<evidence type="ECO:0000256" key="1">
    <source>
        <dbReference type="ARBA" id="ARBA00037999"/>
    </source>
</evidence>
<organism evidence="3 4">
    <name type="scientific">Rhodopseudomonas palustris (strain HaA2)</name>
    <dbReference type="NCBI Taxonomy" id="316058"/>
    <lineage>
        <taxon>Bacteria</taxon>
        <taxon>Pseudomonadati</taxon>
        <taxon>Pseudomonadota</taxon>
        <taxon>Alphaproteobacteria</taxon>
        <taxon>Hyphomicrobiales</taxon>
        <taxon>Nitrobacteraceae</taxon>
        <taxon>Rhodopseudomonas</taxon>
    </lineage>
</organism>
<dbReference type="SUPFAM" id="SSF53383">
    <property type="entry name" value="PLP-dependent transferases"/>
    <property type="match status" value="1"/>
</dbReference>
<dbReference type="GO" id="GO:0000271">
    <property type="term" value="P:polysaccharide biosynthetic process"/>
    <property type="evidence" value="ECO:0007669"/>
    <property type="project" value="TreeGrafter"/>
</dbReference>
<keyword evidence="4" id="KW-1185">Reference proteome</keyword>
<dbReference type="PANTHER" id="PTHR30244">
    <property type="entry name" value="TRANSAMINASE"/>
    <property type="match status" value="1"/>
</dbReference>
<dbReference type="InterPro" id="IPR000653">
    <property type="entry name" value="DegT/StrS_aminotransferase"/>
</dbReference>
<dbReference type="EMBL" id="CP000250">
    <property type="protein sequence ID" value="ABD06774.1"/>
    <property type="molecule type" value="Genomic_DNA"/>
</dbReference>
<evidence type="ECO:0000256" key="2">
    <source>
        <dbReference type="RuleBase" id="RU004508"/>
    </source>
</evidence>
<keyword evidence="3" id="KW-0808">Transferase</keyword>
<name>Q2IYD6_RHOP2</name>
<dbReference type="InterPro" id="IPR015422">
    <property type="entry name" value="PyrdxlP-dep_Trfase_small"/>
</dbReference>
<dbReference type="InterPro" id="IPR015421">
    <property type="entry name" value="PyrdxlP-dep_Trfase_major"/>
</dbReference>
<reference evidence="3 4" key="1">
    <citation type="submission" date="2006-01" db="EMBL/GenBank/DDBJ databases">
        <title>Complete sequence of Rhodopseudomonas palustris HaA2.</title>
        <authorList>
            <consortium name="US DOE Joint Genome Institute"/>
            <person name="Copeland A."/>
            <person name="Lucas S."/>
            <person name="Lapidus A."/>
            <person name="Barry K."/>
            <person name="Detter J.C."/>
            <person name="Glavina T."/>
            <person name="Hammon N."/>
            <person name="Israni S."/>
            <person name="Pitluck S."/>
            <person name="Chain P."/>
            <person name="Malfatti S."/>
            <person name="Shin M."/>
            <person name="Vergez L."/>
            <person name="Schmutz J."/>
            <person name="Larimer F."/>
            <person name="Land M."/>
            <person name="Hauser L."/>
            <person name="Pelletier D.A."/>
            <person name="Kyrpides N."/>
            <person name="Anderson I."/>
            <person name="Oda Y."/>
            <person name="Harwood C.S."/>
            <person name="Richardson P."/>
        </authorList>
    </citation>
    <scope>NUCLEOTIDE SEQUENCE [LARGE SCALE GENOMIC DNA]</scope>
    <source>
        <strain evidence="3 4">HaA2</strain>
    </source>
</reference>
<dbReference type="GO" id="GO:0030170">
    <property type="term" value="F:pyridoxal phosphate binding"/>
    <property type="evidence" value="ECO:0007669"/>
    <property type="project" value="TreeGrafter"/>
</dbReference>
<dbReference type="InterPro" id="IPR015424">
    <property type="entry name" value="PyrdxlP-dep_Trfase"/>
</dbReference>
<dbReference type="Pfam" id="PF01041">
    <property type="entry name" value="DegT_DnrJ_EryC1"/>
    <property type="match status" value="1"/>
</dbReference>
<evidence type="ECO:0000313" key="3">
    <source>
        <dbReference type="EMBL" id="ABD06774.1"/>
    </source>
</evidence>
<dbReference type="STRING" id="316058.RPB_2068"/>
<dbReference type="Gene3D" id="3.90.1150.10">
    <property type="entry name" value="Aspartate Aminotransferase, domain 1"/>
    <property type="match status" value="1"/>
</dbReference>
<dbReference type="CDD" id="cd00616">
    <property type="entry name" value="AHBA_syn"/>
    <property type="match status" value="1"/>
</dbReference>
<dbReference type="GO" id="GO:0008483">
    <property type="term" value="F:transaminase activity"/>
    <property type="evidence" value="ECO:0007669"/>
    <property type="project" value="UniProtKB-KW"/>
</dbReference>
<dbReference type="Gene3D" id="3.40.640.10">
    <property type="entry name" value="Type I PLP-dependent aspartate aminotransferase-like (Major domain)"/>
    <property type="match status" value="1"/>
</dbReference>
<proteinExistence type="inferred from homology"/>
<comment type="similarity">
    <text evidence="1 2">Belongs to the DegT/DnrJ/EryC1 family.</text>
</comment>
<dbReference type="PANTHER" id="PTHR30244:SF34">
    <property type="entry name" value="DTDP-4-AMINO-4,6-DIDEOXYGALACTOSE TRANSAMINASE"/>
    <property type="match status" value="1"/>
</dbReference>
<accession>Q2IYD6</accession>
<gene>
    <name evidence="3" type="ordered locus">RPB_2068</name>
</gene>
<dbReference type="Proteomes" id="UP000008809">
    <property type="component" value="Chromosome"/>
</dbReference>
<keyword evidence="3" id="KW-0032">Aminotransferase</keyword>
<dbReference type="HOGENOM" id="CLU_033332_7_1_5"/>
<keyword evidence="2" id="KW-0663">Pyridoxal phosphate</keyword>
<dbReference type="KEGG" id="rpb:RPB_2068"/>
<dbReference type="eggNOG" id="COG0399">
    <property type="taxonomic scope" value="Bacteria"/>
</dbReference>
<sequence length="380" mass="40459">MLQSRRWWRGNGGIGDAFEAAFADSLGAAHVRVVANGTLALELALDALGVQPGDEVIVPACTFISTASAVLRIGAWPIPVDVERDTLNIDVDAVAAAITPRTRCIVPVHMAGHSCDLSRLIALARSHGLALLEDAAHAHGARAFGKALGTFGDAAIFSFQSGKLMTCGEGGAIATDRPDLAARSFALHSCGRPKGDTDYRHLMPATNMRLTEFQSALLHGQLARLPALGAQRERAAPCFEAHLRAAGLTPLARRDYVEAHGRYMTMAWFDPAAFGGRDAGQLAAELRGLGIPAYRCFPEIHRTGMFDPPALQRLQRSSTPPPDYARIATPVAAAASRAAIWFAHPILLGDDELFADIARAIGELRQPQRAATPLSLSETA</sequence>